<dbReference type="EMBL" id="JALBCA010000019">
    <property type="protein sequence ID" value="KAI2390175.1"/>
    <property type="molecule type" value="Genomic_DNA"/>
</dbReference>
<protein>
    <submittedName>
        <fullName evidence="1">Chromosome loss- protein</fullName>
    </submittedName>
</protein>
<comment type="caution">
    <text evidence="1">The sequence shown here is derived from an EMBL/GenBank/DDBJ whole genome shotgun (WGS) entry which is preliminary data.</text>
</comment>
<accession>A0ACB8V1C0</accession>
<proteinExistence type="predicted"/>
<gene>
    <name evidence="1" type="primary">CHL4</name>
    <name evidence="1" type="ORF">LOY88_001775</name>
</gene>
<name>A0ACB8V1C0_9EURO</name>
<organism evidence="1">
    <name type="scientific">Ophidiomyces ophidiicola</name>
    <dbReference type="NCBI Taxonomy" id="1387563"/>
    <lineage>
        <taxon>Eukaryota</taxon>
        <taxon>Fungi</taxon>
        <taxon>Dikarya</taxon>
        <taxon>Ascomycota</taxon>
        <taxon>Pezizomycotina</taxon>
        <taxon>Eurotiomycetes</taxon>
        <taxon>Eurotiomycetidae</taxon>
        <taxon>Onygenales</taxon>
        <taxon>Onygenaceae</taxon>
        <taxon>Ophidiomyces</taxon>
    </lineage>
</organism>
<evidence type="ECO:0000313" key="1">
    <source>
        <dbReference type="EMBL" id="KAI2390175.1"/>
    </source>
</evidence>
<reference evidence="1" key="1">
    <citation type="journal article" date="2022" name="bioRxiv">
        <title>Population genetic analysis of Ophidiomyces ophidiicola, the causative agent of snake fungal disease, indicates recent introductions to the USA.</title>
        <authorList>
            <person name="Ladner J.T."/>
            <person name="Palmer J.M."/>
            <person name="Ettinger C.L."/>
            <person name="Stajich J.E."/>
            <person name="Farrell T.M."/>
            <person name="Glorioso B.M."/>
            <person name="Lawson B."/>
            <person name="Price S.J."/>
            <person name="Stengle A.G."/>
            <person name="Grear D.A."/>
            <person name="Lorch J.M."/>
        </authorList>
    </citation>
    <scope>NUCLEOTIDE SEQUENCE</scope>
    <source>
        <strain evidence="1">NWHC 24266-5</strain>
    </source>
</reference>
<sequence length="509" mass="55720">MARRSAVLAPSAASLPDTFRVPASTSALVKSLSRLSRSSLIALVLQWLDDKHLPTCRPYLSSDAKRRTARSVGEDADDVSLYDTADSIEELRDVYAELLERKGGKREVVDRILDGDWRHGLTLRQLAMADIRYIEDHSSASHRWTALQLVLQGGADESKHATAENSAPLPRFNGPTFLKLIQNEISPLVKAHYYISRSATLPLTFVRIFVIDSPYQYPRQTPHAFTDASRIIYLVFPDSSPFIYSSLFSIPAVRNASTPARSHTTDVKTLRRIVIDAIPKALSRPQQRYTLRLTSLTTKNLHTLLSLRGPWRSNAANGAFSIFADAVAEQGPLDPRPPESVAVGDAETQTAEKENIPQQSATTAKRRTRRQSDLDDIEPELLLKRQKTVISRFGTTDSSRQPLTLSSSSATASTTAAAIRNSNPTLEKLEIRLQDPISTTGPSSPGPLTASPQPTLTLTFSGSDVISGLRKLAEMGVIDAARMPAWMTGEEGVSSAAVKGGKRVVEDTL</sequence>